<comment type="caution">
    <text evidence="3">The sequence shown here is derived from an EMBL/GenBank/DDBJ whole genome shotgun (WGS) entry which is preliminary data.</text>
</comment>
<proteinExistence type="predicted"/>
<dbReference type="Proteomes" id="UP001597024">
    <property type="component" value="Unassembled WGS sequence"/>
</dbReference>
<dbReference type="InterPro" id="IPR046342">
    <property type="entry name" value="CBS_dom_sf"/>
</dbReference>
<dbReference type="EMBL" id="JBHTHX010000002">
    <property type="protein sequence ID" value="MFD0883011.1"/>
    <property type="molecule type" value="Genomic_DNA"/>
</dbReference>
<keyword evidence="4" id="KW-1185">Reference proteome</keyword>
<gene>
    <name evidence="3" type="ORF">ACFQ08_00305</name>
</gene>
<dbReference type="Pfam" id="PF00571">
    <property type="entry name" value="CBS"/>
    <property type="match status" value="1"/>
</dbReference>
<keyword evidence="1" id="KW-0129">CBS domain</keyword>
<sequence length="247" mass="27501">MLPANGERGITLRIEHLPTSRLSRLVSVAPNDTPKRVKTLFTRHRYAQFPVLTDSSTPAGAVTRKSIMSADMTGRLLTLTSVTQPVTVASIDAEVRKVFPSVGAPRFVLVRDEGGLISGIVTLSDVSKAHQKLSGPYLLIGEIESRLRKILNRACASIDELRSATGRRAVKATHELTMGDLERAFSGEECWTRLDWDIDQDVFTGELRVVRKIRNKFAHYQSGQLSEAEENQLTEFLGWLEELTAER</sequence>
<dbReference type="SUPFAM" id="SSF54631">
    <property type="entry name" value="CBS-domain pair"/>
    <property type="match status" value="1"/>
</dbReference>
<dbReference type="InterPro" id="IPR000644">
    <property type="entry name" value="CBS_dom"/>
</dbReference>
<protein>
    <submittedName>
        <fullName evidence="3">CBS domain-containing protein</fullName>
    </submittedName>
</protein>
<evidence type="ECO:0000259" key="2">
    <source>
        <dbReference type="PROSITE" id="PS51371"/>
    </source>
</evidence>
<evidence type="ECO:0000313" key="4">
    <source>
        <dbReference type="Proteomes" id="UP001597024"/>
    </source>
</evidence>
<evidence type="ECO:0000256" key="1">
    <source>
        <dbReference type="PROSITE-ProRule" id="PRU00703"/>
    </source>
</evidence>
<feature type="domain" description="CBS" evidence="2">
    <location>
        <begin position="19"/>
        <end position="77"/>
    </location>
</feature>
<dbReference type="CDD" id="cd02205">
    <property type="entry name" value="CBS_pair_SF"/>
    <property type="match status" value="1"/>
</dbReference>
<reference evidence="4" key="1">
    <citation type="journal article" date="2019" name="Int. J. Syst. Evol. Microbiol.">
        <title>The Global Catalogue of Microorganisms (GCM) 10K type strain sequencing project: providing services to taxonomists for standard genome sequencing and annotation.</title>
        <authorList>
            <consortium name="The Broad Institute Genomics Platform"/>
            <consortium name="The Broad Institute Genome Sequencing Center for Infectious Disease"/>
            <person name="Wu L."/>
            <person name="Ma J."/>
        </authorList>
    </citation>
    <scope>NUCLEOTIDE SEQUENCE [LARGE SCALE GENOMIC DNA]</scope>
    <source>
        <strain evidence="4">CCUG 62974</strain>
    </source>
</reference>
<evidence type="ECO:0000313" key="3">
    <source>
        <dbReference type="EMBL" id="MFD0883011.1"/>
    </source>
</evidence>
<name>A0ABW3DJU1_9ACTN</name>
<organism evidence="3 4">
    <name type="scientific">Streptosporangium algeriense</name>
    <dbReference type="NCBI Taxonomy" id="1682748"/>
    <lineage>
        <taxon>Bacteria</taxon>
        <taxon>Bacillati</taxon>
        <taxon>Actinomycetota</taxon>
        <taxon>Actinomycetes</taxon>
        <taxon>Streptosporangiales</taxon>
        <taxon>Streptosporangiaceae</taxon>
        <taxon>Streptosporangium</taxon>
    </lineage>
</organism>
<accession>A0ABW3DJU1</accession>
<dbReference type="PROSITE" id="PS51371">
    <property type="entry name" value="CBS"/>
    <property type="match status" value="1"/>
</dbReference>
<dbReference type="Gene3D" id="3.10.580.10">
    <property type="entry name" value="CBS-domain"/>
    <property type="match status" value="1"/>
</dbReference>